<evidence type="ECO:0000259" key="9">
    <source>
        <dbReference type="Pfam" id="PF02687"/>
    </source>
</evidence>
<evidence type="ECO:0000313" key="11">
    <source>
        <dbReference type="EMBL" id="AIA54233.1"/>
    </source>
</evidence>
<dbReference type="Proteomes" id="UP000005522">
    <property type="component" value="Chromosome"/>
</dbReference>
<dbReference type="NCBIfam" id="TIGR02212">
    <property type="entry name" value="lolCE"/>
    <property type="match status" value="1"/>
</dbReference>
<dbReference type="GO" id="GO:0042953">
    <property type="term" value="P:lipoprotein transport"/>
    <property type="evidence" value="ECO:0007669"/>
    <property type="project" value="InterPro"/>
</dbReference>
<dbReference type="PANTHER" id="PTHR30489">
    <property type="entry name" value="LIPOPROTEIN-RELEASING SYSTEM TRANSMEMBRANE PROTEIN LOLE"/>
    <property type="match status" value="1"/>
</dbReference>
<feature type="domain" description="ABC3 transporter permease C-terminal" evidence="9">
    <location>
        <begin position="274"/>
        <end position="407"/>
    </location>
</feature>
<dbReference type="InterPro" id="IPR003838">
    <property type="entry name" value="ABC3_permease_C"/>
</dbReference>
<keyword evidence="6 8" id="KW-1133">Transmembrane helix</keyword>
<organism evidence="11 12">
    <name type="scientific">Acidithiobacillus caldus (strain ATCC 51756 / DSM 8584 / KU)</name>
    <dbReference type="NCBI Taxonomy" id="637389"/>
    <lineage>
        <taxon>Bacteria</taxon>
        <taxon>Pseudomonadati</taxon>
        <taxon>Pseudomonadota</taxon>
        <taxon>Acidithiobacillia</taxon>
        <taxon>Acidithiobacillales</taxon>
        <taxon>Acidithiobacillaceae</taxon>
        <taxon>Acidithiobacillus</taxon>
    </lineage>
</organism>
<comment type="subcellular location">
    <subcellularLocation>
        <location evidence="1">Cell membrane</location>
        <topology evidence="1">Multi-pass membrane protein</topology>
    </subcellularLocation>
</comment>
<dbReference type="InterPro" id="IPR051447">
    <property type="entry name" value="Lipoprotein-release_system"/>
</dbReference>
<dbReference type="HOGENOM" id="CLU_000604_8_1_6"/>
<dbReference type="eggNOG" id="COG4591">
    <property type="taxonomic scope" value="Bacteria"/>
</dbReference>
<evidence type="ECO:0000256" key="8">
    <source>
        <dbReference type="SAM" id="Phobius"/>
    </source>
</evidence>
<dbReference type="Pfam" id="PF02687">
    <property type="entry name" value="FtsX"/>
    <property type="match status" value="1"/>
</dbReference>
<dbReference type="RefSeq" id="WP_004870374.1">
    <property type="nucleotide sequence ID" value="NZ_CP005986.1"/>
</dbReference>
<keyword evidence="7 8" id="KW-0472">Membrane</keyword>
<accession>A0A059ZRU0</accession>
<feature type="transmembrane region" description="Helical" evidence="8">
    <location>
        <begin position="270"/>
        <end position="296"/>
    </location>
</feature>
<dbReference type="GO" id="GO:0044874">
    <property type="term" value="P:lipoprotein localization to outer membrane"/>
    <property type="evidence" value="ECO:0007669"/>
    <property type="project" value="TreeGrafter"/>
</dbReference>
<reference evidence="11 12" key="1">
    <citation type="journal article" date="2009" name="J. Bacteriol.">
        <title>Draft genome sequence of the extremely acidophilic bacterium Acidithiobacillus caldus ATCC 51756 reveals metabolic versatility in the genus Acidithiobacillus.</title>
        <authorList>
            <person name="Valdes J."/>
            <person name="Quatrini R."/>
            <person name="Hallberg K."/>
            <person name="Dopson M."/>
            <person name="Valenzuela P.D."/>
            <person name="Holmes D.S."/>
        </authorList>
    </citation>
    <scope>NUCLEOTIDE SEQUENCE [LARGE SCALE GENOMIC DNA]</scope>
    <source>
        <strain evidence="12">ATCC 51756 / DSM 8584 / KU</strain>
    </source>
</reference>
<keyword evidence="5 8" id="KW-0812">Transmembrane</keyword>
<evidence type="ECO:0000313" key="12">
    <source>
        <dbReference type="Proteomes" id="UP000005522"/>
    </source>
</evidence>
<feature type="domain" description="MacB-like periplasmic core" evidence="10">
    <location>
        <begin position="26"/>
        <end position="243"/>
    </location>
</feature>
<sequence>MTPYELWIGLRYTRAKRRNHFISFITGTAILGMVIGVAALIAVMAVMNGFDHTLRSRILAVTSDIIIQGNGVPVLDWPVAVRRLQRLPGVTGVAPYVQAQAMLSHDGLVSGAVVEGIDPELEGRVNRLGADMKAGSLDALHTRDWGIVLGRALARQLGVGVGGKVTLISPQGGVTPLGVTPRLRQFTVVGLFSVGIYAYDSGMAYISLKDAQRLYGLDQGVTGLRMQIKDPFAAPAFAKDLQTRLGPAFYVQDWTQTHENFFKALGMEKIVMFVILSLIIAVAAFNIVATLVMVVTDKEADIAILRTLGVRPRSIQFIFMIQGAVIGLFGTALGVAGGVLLALNIPTLVPAIEHFFHVQFLSPEVYSISQLPSRLEARDVIHVALAALLMSWLATLYPSWRAARVDPAEALRYE</sequence>
<evidence type="ECO:0000256" key="7">
    <source>
        <dbReference type="ARBA" id="ARBA00023136"/>
    </source>
</evidence>
<dbReference type="InterPro" id="IPR011925">
    <property type="entry name" value="LolCE_TM"/>
</dbReference>
<evidence type="ECO:0000256" key="4">
    <source>
        <dbReference type="ARBA" id="ARBA00022475"/>
    </source>
</evidence>
<comment type="similarity">
    <text evidence="2">Belongs to the ABC-4 integral membrane protein family. LolC/E subfamily.</text>
</comment>
<feature type="transmembrane region" description="Helical" evidence="8">
    <location>
        <begin position="380"/>
        <end position="397"/>
    </location>
</feature>
<evidence type="ECO:0000256" key="1">
    <source>
        <dbReference type="ARBA" id="ARBA00004651"/>
    </source>
</evidence>
<dbReference type="EMBL" id="CP005986">
    <property type="protein sequence ID" value="AIA54233.1"/>
    <property type="molecule type" value="Genomic_DNA"/>
</dbReference>
<dbReference type="AlphaFoldDB" id="A0A059ZRU0"/>
<keyword evidence="3" id="KW-0813">Transport</keyword>
<feature type="transmembrane region" description="Helical" evidence="8">
    <location>
        <begin position="21"/>
        <end position="47"/>
    </location>
</feature>
<dbReference type="KEGG" id="acz:Acaty_c0343"/>
<gene>
    <name evidence="11" type="ORF">Acaty_c0343</name>
</gene>
<keyword evidence="4" id="KW-1003">Cell membrane</keyword>
<evidence type="ECO:0000256" key="3">
    <source>
        <dbReference type="ARBA" id="ARBA00022448"/>
    </source>
</evidence>
<evidence type="ECO:0000259" key="10">
    <source>
        <dbReference type="Pfam" id="PF12704"/>
    </source>
</evidence>
<name>A0A059ZRU0_ACICK</name>
<protein>
    <submittedName>
        <fullName evidence="11">Lipoprotein releasing system transmembrane protein LolE</fullName>
    </submittedName>
</protein>
<keyword evidence="11" id="KW-0449">Lipoprotein</keyword>
<evidence type="ECO:0000256" key="6">
    <source>
        <dbReference type="ARBA" id="ARBA00022989"/>
    </source>
</evidence>
<evidence type="ECO:0000256" key="2">
    <source>
        <dbReference type="ARBA" id="ARBA00005236"/>
    </source>
</evidence>
<dbReference type="PANTHER" id="PTHR30489:SF0">
    <property type="entry name" value="LIPOPROTEIN-RELEASING SYSTEM TRANSMEMBRANE PROTEIN LOLE"/>
    <property type="match status" value="1"/>
</dbReference>
<feature type="transmembrane region" description="Helical" evidence="8">
    <location>
        <begin position="317"/>
        <end position="343"/>
    </location>
</feature>
<dbReference type="Pfam" id="PF12704">
    <property type="entry name" value="MacB_PCD"/>
    <property type="match status" value="1"/>
</dbReference>
<dbReference type="InterPro" id="IPR025857">
    <property type="entry name" value="MacB_PCD"/>
</dbReference>
<proteinExistence type="inferred from homology"/>
<dbReference type="GO" id="GO:0098797">
    <property type="term" value="C:plasma membrane protein complex"/>
    <property type="evidence" value="ECO:0007669"/>
    <property type="project" value="TreeGrafter"/>
</dbReference>
<evidence type="ECO:0000256" key="5">
    <source>
        <dbReference type="ARBA" id="ARBA00022692"/>
    </source>
</evidence>
<dbReference type="GeneID" id="92930361"/>